<dbReference type="GO" id="GO:0016757">
    <property type="term" value="F:glycosyltransferase activity"/>
    <property type="evidence" value="ECO:0007669"/>
    <property type="project" value="UniProtKB-KW"/>
</dbReference>
<dbReference type="Proteomes" id="UP000660861">
    <property type="component" value="Unassembled WGS sequence"/>
</dbReference>
<dbReference type="Gene3D" id="3.40.50.2020">
    <property type="match status" value="1"/>
</dbReference>
<comment type="caution">
    <text evidence="1">The sequence shown here is derived from an EMBL/GenBank/DDBJ whole genome shotgun (WGS) entry which is preliminary data.</text>
</comment>
<sequence>MELRAIRIKAQNNKKIVIRAVPGHFATSHSHVNYYIDITSPKTQANMAHDVAKELAERCMNKAVDTIVCLDGTEVVGAFLAEELTQSTVVGINIGKDIFVITPEINSSNQMLFRDNTEQMIWQKNVLLLVASVTTGKTINRALDCIKYYGGEVSGICSLFSVIEEIGGIYVESIFGMDDIPDYQVYSNHDCPLCEKRLKIDAIVNSYGFSRL</sequence>
<dbReference type="RefSeq" id="WP_262398031.1">
    <property type="nucleotide sequence ID" value="NZ_JACRTC010000006.1"/>
</dbReference>
<evidence type="ECO:0000313" key="1">
    <source>
        <dbReference type="EMBL" id="MBC8570937.1"/>
    </source>
</evidence>
<dbReference type="EMBL" id="JACRTC010000006">
    <property type="protein sequence ID" value="MBC8570937.1"/>
    <property type="molecule type" value="Genomic_DNA"/>
</dbReference>
<reference evidence="1" key="1">
    <citation type="submission" date="2020-08" db="EMBL/GenBank/DDBJ databases">
        <title>Genome public.</title>
        <authorList>
            <person name="Liu C."/>
            <person name="Sun Q."/>
        </authorList>
    </citation>
    <scope>NUCLEOTIDE SEQUENCE</scope>
    <source>
        <strain evidence="1">NSJ-54</strain>
    </source>
</reference>
<gene>
    <name evidence="1" type="ORF">H8709_08865</name>
</gene>
<evidence type="ECO:0000313" key="2">
    <source>
        <dbReference type="Proteomes" id="UP000660861"/>
    </source>
</evidence>
<keyword evidence="1" id="KW-0328">Glycosyltransferase</keyword>
<accession>A0A926EBP3</accession>
<dbReference type="SUPFAM" id="SSF53271">
    <property type="entry name" value="PRTase-like"/>
    <property type="match status" value="1"/>
</dbReference>
<dbReference type="InterPro" id="IPR029057">
    <property type="entry name" value="PRTase-like"/>
</dbReference>
<keyword evidence="2" id="KW-1185">Reference proteome</keyword>
<keyword evidence="1" id="KW-0808">Transferase</keyword>
<organism evidence="1 2">
    <name type="scientific">Zongyangia hominis</name>
    <dbReference type="NCBI Taxonomy" id="2763677"/>
    <lineage>
        <taxon>Bacteria</taxon>
        <taxon>Bacillati</taxon>
        <taxon>Bacillota</taxon>
        <taxon>Clostridia</taxon>
        <taxon>Eubacteriales</taxon>
        <taxon>Oscillospiraceae</taxon>
        <taxon>Zongyangia</taxon>
    </lineage>
</organism>
<dbReference type="CDD" id="cd06223">
    <property type="entry name" value="PRTases_typeI"/>
    <property type="match status" value="1"/>
</dbReference>
<protein>
    <submittedName>
        <fullName evidence="1">Orotate phosphoribosyltransferase</fullName>
    </submittedName>
</protein>
<dbReference type="AlphaFoldDB" id="A0A926EBP3"/>
<name>A0A926EBP3_9FIRM</name>
<dbReference type="InterPro" id="IPR000836">
    <property type="entry name" value="PRTase_dom"/>
</dbReference>
<proteinExistence type="predicted"/>